<evidence type="ECO:0000313" key="5">
    <source>
        <dbReference type="Proteomes" id="UP000243650"/>
    </source>
</evidence>
<dbReference type="Gene3D" id="1.10.150.130">
    <property type="match status" value="1"/>
</dbReference>
<name>A0A2P6MHQ8_ALKUR</name>
<dbReference type="InterPro" id="IPR044068">
    <property type="entry name" value="CB"/>
</dbReference>
<dbReference type="PROSITE" id="PS51900">
    <property type="entry name" value="CB"/>
    <property type="match status" value="1"/>
</dbReference>
<dbReference type="OrthoDB" id="9801717at2"/>
<dbReference type="Pfam" id="PF02899">
    <property type="entry name" value="Phage_int_SAM_1"/>
    <property type="match status" value="1"/>
</dbReference>
<dbReference type="InterPro" id="IPR010998">
    <property type="entry name" value="Integrase_recombinase_N"/>
</dbReference>
<dbReference type="RefSeq" id="WP_105958907.1">
    <property type="nucleotide sequence ID" value="NZ_PVNS01000006.1"/>
</dbReference>
<dbReference type="GO" id="GO:0003677">
    <property type="term" value="F:DNA binding"/>
    <property type="evidence" value="ECO:0007669"/>
    <property type="project" value="UniProtKB-UniRule"/>
</dbReference>
<dbReference type="InterPro" id="IPR004107">
    <property type="entry name" value="Integrase_SAM-like_N"/>
</dbReference>
<dbReference type="GO" id="GO:0015074">
    <property type="term" value="P:DNA integration"/>
    <property type="evidence" value="ECO:0007669"/>
    <property type="project" value="InterPro"/>
</dbReference>
<keyword evidence="1 2" id="KW-0238">DNA-binding</keyword>
<evidence type="ECO:0000313" key="4">
    <source>
        <dbReference type="EMBL" id="PRO65811.1"/>
    </source>
</evidence>
<evidence type="ECO:0000256" key="2">
    <source>
        <dbReference type="PROSITE-ProRule" id="PRU01248"/>
    </source>
</evidence>
<dbReference type="InterPro" id="IPR011010">
    <property type="entry name" value="DNA_brk_join_enz"/>
</dbReference>
<dbReference type="Proteomes" id="UP000243650">
    <property type="component" value="Unassembled WGS sequence"/>
</dbReference>
<evidence type="ECO:0000259" key="3">
    <source>
        <dbReference type="PROSITE" id="PS51900"/>
    </source>
</evidence>
<accession>A0A2P6MHQ8</accession>
<proteinExistence type="predicted"/>
<reference evidence="4 5" key="1">
    <citation type="submission" date="2018-03" db="EMBL/GenBank/DDBJ databases">
        <title>Bacillus urumqiensis sp. nov., a moderately haloalkaliphilic bacterium isolated from a salt lake.</title>
        <authorList>
            <person name="Zhao B."/>
            <person name="Liao Z."/>
        </authorList>
    </citation>
    <scope>NUCLEOTIDE SEQUENCE [LARGE SCALE GENOMIC DNA]</scope>
    <source>
        <strain evidence="4 5">BZ-SZ-XJ18</strain>
    </source>
</reference>
<evidence type="ECO:0000256" key="1">
    <source>
        <dbReference type="ARBA" id="ARBA00023125"/>
    </source>
</evidence>
<protein>
    <recommendedName>
        <fullName evidence="3">Core-binding (CB) domain-containing protein</fullName>
    </recommendedName>
</protein>
<dbReference type="AlphaFoldDB" id="A0A2P6MHQ8"/>
<feature type="domain" description="Core-binding (CB)" evidence="3">
    <location>
        <begin position="1"/>
        <end position="88"/>
    </location>
</feature>
<sequence>MNMLQAKEQFLRSFETGRRPKKMEEYRRNLNMFYHFISTQTIVGPDVHTITPEELDDYITRLREPWANQLNSCKPHITVLRLFFQFCQQRGWVSTDPSTKLTRFSEMPRE</sequence>
<dbReference type="EMBL" id="PVNS01000006">
    <property type="protein sequence ID" value="PRO65811.1"/>
    <property type="molecule type" value="Genomic_DNA"/>
</dbReference>
<dbReference type="SUPFAM" id="SSF56349">
    <property type="entry name" value="DNA breaking-rejoining enzymes"/>
    <property type="match status" value="1"/>
</dbReference>
<comment type="caution">
    <text evidence="4">The sequence shown here is derived from an EMBL/GenBank/DDBJ whole genome shotgun (WGS) entry which is preliminary data.</text>
</comment>
<organism evidence="4 5">
    <name type="scientific">Alkalicoccus urumqiensis</name>
    <name type="common">Bacillus urumqiensis</name>
    <dbReference type="NCBI Taxonomy" id="1548213"/>
    <lineage>
        <taxon>Bacteria</taxon>
        <taxon>Bacillati</taxon>
        <taxon>Bacillota</taxon>
        <taxon>Bacilli</taxon>
        <taxon>Bacillales</taxon>
        <taxon>Bacillaceae</taxon>
        <taxon>Alkalicoccus</taxon>
    </lineage>
</organism>
<keyword evidence="5" id="KW-1185">Reference proteome</keyword>
<gene>
    <name evidence="4" type="ORF">C6I21_07895</name>
</gene>